<name>A0A969WFB6_9GAMM</name>
<accession>A0A969WFB6</accession>
<dbReference type="AlphaFoldDB" id="A0A969WFB6"/>
<organism evidence="2 3">
    <name type="scientific">Solimonas marina</name>
    <dbReference type="NCBI Taxonomy" id="2714601"/>
    <lineage>
        <taxon>Bacteria</taxon>
        <taxon>Pseudomonadati</taxon>
        <taxon>Pseudomonadota</taxon>
        <taxon>Gammaproteobacteria</taxon>
        <taxon>Nevskiales</taxon>
        <taxon>Nevskiaceae</taxon>
        <taxon>Solimonas</taxon>
    </lineage>
</organism>
<evidence type="ECO:0000256" key="1">
    <source>
        <dbReference type="SAM" id="SignalP"/>
    </source>
</evidence>
<protein>
    <recommendedName>
        <fullName evidence="4">TonB C-terminal domain-containing protein</fullName>
    </recommendedName>
</protein>
<evidence type="ECO:0000313" key="3">
    <source>
        <dbReference type="Proteomes" id="UP000653472"/>
    </source>
</evidence>
<feature type="chain" id="PRO_5038066338" description="TonB C-terminal domain-containing protein" evidence="1">
    <location>
        <begin position="27"/>
        <end position="175"/>
    </location>
</feature>
<keyword evidence="3" id="KW-1185">Reference proteome</keyword>
<gene>
    <name evidence="2" type="ORF">G7Y82_15385</name>
</gene>
<dbReference type="RefSeq" id="WP_168149024.1">
    <property type="nucleotide sequence ID" value="NZ_JAAVXB010000009.1"/>
</dbReference>
<reference evidence="2" key="1">
    <citation type="submission" date="2020-03" db="EMBL/GenBank/DDBJ databases">
        <title>Solimonas marina sp. nov., isolated from deep seawater of the Pacific Ocean.</title>
        <authorList>
            <person name="Liu X."/>
            <person name="Lai Q."/>
            <person name="Sun F."/>
            <person name="Gai Y."/>
            <person name="Li G."/>
            <person name="Shao Z."/>
        </authorList>
    </citation>
    <scope>NUCLEOTIDE SEQUENCE</scope>
    <source>
        <strain evidence="2">C16B3</strain>
    </source>
</reference>
<proteinExistence type="predicted"/>
<sequence>MSLFIARCAIAAASLVAIGTTGVASAENPNTIYQDTPTTGTHITKPIAVDSFPLDATYDELTPAQKQAFRSQYENLPADTDPPYPLHGTRHMMKSISIAQQALQENGELSAIVNVDPYGKVKNVAFYAMPSKDVAKVVTYVMLREPFKPANCGGKRCAMEFPLNLTFRVEYQVPN</sequence>
<feature type="signal peptide" evidence="1">
    <location>
        <begin position="1"/>
        <end position="26"/>
    </location>
</feature>
<evidence type="ECO:0000313" key="2">
    <source>
        <dbReference type="EMBL" id="NKF23700.1"/>
    </source>
</evidence>
<evidence type="ECO:0008006" key="4">
    <source>
        <dbReference type="Google" id="ProtNLM"/>
    </source>
</evidence>
<comment type="caution">
    <text evidence="2">The sequence shown here is derived from an EMBL/GenBank/DDBJ whole genome shotgun (WGS) entry which is preliminary data.</text>
</comment>
<dbReference type="Proteomes" id="UP000653472">
    <property type="component" value="Unassembled WGS sequence"/>
</dbReference>
<keyword evidence="1" id="KW-0732">Signal</keyword>
<dbReference type="EMBL" id="JAAVXB010000009">
    <property type="protein sequence ID" value="NKF23700.1"/>
    <property type="molecule type" value="Genomic_DNA"/>
</dbReference>